<feature type="transmembrane region" description="Helical" evidence="7">
    <location>
        <begin position="169"/>
        <end position="190"/>
    </location>
</feature>
<feature type="transmembrane region" description="Helical" evidence="7">
    <location>
        <begin position="239"/>
        <end position="255"/>
    </location>
</feature>
<evidence type="ECO:0000259" key="8">
    <source>
        <dbReference type="Pfam" id="PF06808"/>
    </source>
</evidence>
<protein>
    <submittedName>
        <fullName evidence="9">TRAP transporter large permease</fullName>
    </submittedName>
</protein>
<feature type="transmembrane region" description="Helical" evidence="7">
    <location>
        <begin position="398"/>
        <end position="419"/>
    </location>
</feature>
<gene>
    <name evidence="9" type="ORF">EPJ80_03840</name>
</gene>
<keyword evidence="5 7" id="KW-1133">Transmembrane helix</keyword>
<keyword evidence="3" id="KW-0997">Cell inner membrane</keyword>
<reference evidence="9 10" key="1">
    <citation type="journal article" date="1992" name="Lakartidningen">
        <title>[Penicillin V and not amoxicillin is the first choice preparation in acute otitis].</title>
        <authorList>
            <person name="Kamme C."/>
            <person name="Lundgren K."/>
            <person name="Prellner K."/>
        </authorList>
    </citation>
    <scope>NUCLEOTIDE SEQUENCE [LARGE SCALE GENOMIC DNA]</scope>
    <source>
        <strain evidence="9 10">W1</strain>
    </source>
</reference>
<evidence type="ECO:0000313" key="10">
    <source>
        <dbReference type="Proteomes" id="UP000325116"/>
    </source>
</evidence>
<evidence type="ECO:0000256" key="5">
    <source>
        <dbReference type="ARBA" id="ARBA00022989"/>
    </source>
</evidence>
<evidence type="ECO:0000256" key="7">
    <source>
        <dbReference type="SAM" id="Phobius"/>
    </source>
</evidence>
<name>A0A5C8CM44_9SPIR</name>
<feature type="transmembrane region" description="Helical" evidence="7">
    <location>
        <begin position="267"/>
        <end position="292"/>
    </location>
</feature>
<feature type="transmembrane region" description="Helical" evidence="7">
    <location>
        <begin position="354"/>
        <end position="378"/>
    </location>
</feature>
<evidence type="ECO:0000256" key="6">
    <source>
        <dbReference type="ARBA" id="ARBA00023136"/>
    </source>
</evidence>
<dbReference type="PIRSF" id="PIRSF006066">
    <property type="entry name" value="HI0050"/>
    <property type="match status" value="1"/>
</dbReference>
<feature type="domain" description="TRAP C4-dicarboxylate transport system permease DctM subunit" evidence="8">
    <location>
        <begin position="8"/>
        <end position="415"/>
    </location>
</feature>
<keyword evidence="6 7" id="KW-0472">Membrane</keyword>
<evidence type="ECO:0000256" key="1">
    <source>
        <dbReference type="ARBA" id="ARBA00004429"/>
    </source>
</evidence>
<dbReference type="Proteomes" id="UP000325116">
    <property type="component" value="Unassembled WGS sequence"/>
</dbReference>
<evidence type="ECO:0000256" key="2">
    <source>
        <dbReference type="ARBA" id="ARBA00022475"/>
    </source>
</evidence>
<dbReference type="GO" id="GO:0022857">
    <property type="term" value="F:transmembrane transporter activity"/>
    <property type="evidence" value="ECO:0007669"/>
    <property type="project" value="TreeGrafter"/>
</dbReference>
<dbReference type="NCBIfam" id="TIGR00786">
    <property type="entry name" value="dctM"/>
    <property type="match status" value="1"/>
</dbReference>
<evidence type="ECO:0000256" key="4">
    <source>
        <dbReference type="ARBA" id="ARBA00022692"/>
    </source>
</evidence>
<dbReference type="Pfam" id="PF06808">
    <property type="entry name" value="DctM"/>
    <property type="match status" value="1"/>
</dbReference>
<feature type="transmembrane region" description="Helical" evidence="7">
    <location>
        <begin position="6"/>
        <end position="34"/>
    </location>
</feature>
<dbReference type="EMBL" id="SAXT01000003">
    <property type="protein sequence ID" value="TXJ12742.1"/>
    <property type="molecule type" value="Genomic_DNA"/>
</dbReference>
<sequence>MTMYILLILWLILIFIGCPLYLSLGAVSLLYAVLSGSNLIIIPQKISMSANSFPLLAAPFFILMGNIMNFSGVTNRIFKFADVLVGWMRGGLGHANIIASVIFAGMSGAAVADAGGLGTIEIEAMRKAGYDDDFSCAITAASSTIGPIIPPSLPMIIYGAQSETSIGKLFIAGVIPGILMAVALGIMVEAKARKNNYPYQKWQGFKVLFKAFIEAFWALMAPVILLLGIMLGIFTPTEAATVSAFYALILGLFVYKEFKLKELPKLMLMAVSTNGVVLALVMTAMAFGYSLTIAQIPQMAGNSLLALTSNPYIILFLINIFLLFIGLFMESTAAMLILIPIFMPVINQMGIDPVQFGIIMVLNLMIGTITPPVGVVLSVTGNVANVSFDRVAKATAPFLITLIIVLLLVTYVPYITLFLPSLFN</sequence>
<comment type="caution">
    <text evidence="9">The sequence shown here is derived from an EMBL/GenBank/DDBJ whole genome shotgun (WGS) entry which is preliminary data.</text>
</comment>
<comment type="subcellular location">
    <subcellularLocation>
        <location evidence="1">Cell inner membrane</location>
        <topology evidence="1">Multi-pass membrane protein</topology>
    </subcellularLocation>
</comment>
<dbReference type="InterPro" id="IPR010656">
    <property type="entry name" value="DctM"/>
</dbReference>
<keyword evidence="2" id="KW-1003">Cell membrane</keyword>
<dbReference type="PANTHER" id="PTHR33362:SF3">
    <property type="entry name" value="SIALIC ACID TRAP TRANSPORTER PERMEASE PROTEIN SIAT"/>
    <property type="match status" value="1"/>
</dbReference>
<feature type="transmembrane region" description="Helical" evidence="7">
    <location>
        <begin position="55"/>
        <end position="77"/>
    </location>
</feature>
<dbReference type="PANTHER" id="PTHR33362">
    <property type="entry name" value="SIALIC ACID TRAP TRANSPORTER PERMEASE PROTEIN SIAT-RELATED"/>
    <property type="match status" value="1"/>
</dbReference>
<keyword evidence="4 7" id="KW-0812">Transmembrane</keyword>
<evidence type="ECO:0000256" key="3">
    <source>
        <dbReference type="ARBA" id="ARBA00022519"/>
    </source>
</evidence>
<dbReference type="AlphaFoldDB" id="A0A5C8CM44"/>
<feature type="transmembrane region" description="Helical" evidence="7">
    <location>
        <begin position="97"/>
        <end position="122"/>
    </location>
</feature>
<dbReference type="GO" id="GO:0005886">
    <property type="term" value="C:plasma membrane"/>
    <property type="evidence" value="ECO:0007669"/>
    <property type="project" value="UniProtKB-SubCell"/>
</dbReference>
<feature type="transmembrane region" description="Helical" evidence="7">
    <location>
        <begin position="211"/>
        <end position="233"/>
    </location>
</feature>
<feature type="transmembrane region" description="Helical" evidence="7">
    <location>
        <begin position="312"/>
        <end position="342"/>
    </location>
</feature>
<accession>A0A5C8CM44</accession>
<proteinExistence type="predicted"/>
<evidence type="ECO:0000313" key="9">
    <source>
        <dbReference type="EMBL" id="TXJ12742.1"/>
    </source>
</evidence>
<dbReference type="InterPro" id="IPR004681">
    <property type="entry name" value="TRAP_DctM"/>
</dbReference>
<organism evidence="9 10">
    <name type="scientific">Brachyspira aalborgi</name>
    <dbReference type="NCBI Taxonomy" id="29522"/>
    <lineage>
        <taxon>Bacteria</taxon>
        <taxon>Pseudomonadati</taxon>
        <taxon>Spirochaetota</taxon>
        <taxon>Spirochaetia</taxon>
        <taxon>Brachyspirales</taxon>
        <taxon>Brachyspiraceae</taxon>
        <taxon>Brachyspira</taxon>
    </lineage>
</organism>
<dbReference type="RefSeq" id="WP_147757972.1">
    <property type="nucleotide sequence ID" value="NZ_SAXT01000003.1"/>
</dbReference>